<dbReference type="InterPro" id="IPR006186">
    <property type="entry name" value="Ser/Thr-sp_prot-phosphatase"/>
</dbReference>
<comment type="cofactor">
    <cofactor evidence="1">
        <name>Mn(2+)</name>
        <dbReference type="ChEBI" id="CHEBI:29035"/>
    </cofactor>
</comment>
<gene>
    <name evidence="13" type="ORF">DGUA_6G003216</name>
</gene>
<evidence type="ECO:0000313" key="13">
    <source>
        <dbReference type="EMBL" id="SPP75414.1"/>
    </source>
</evidence>
<comment type="subcellular location">
    <subcellularLocation>
        <location evidence="7">Cell projection</location>
        <location evidence="7">Pseudopodium</location>
    </subcellularLocation>
</comment>
<dbReference type="PANTHER" id="PTHR11668">
    <property type="entry name" value="SERINE/THREONINE PROTEIN PHOSPHATASE"/>
    <property type="match status" value="1"/>
</dbReference>
<dbReference type="Proteomes" id="UP000268350">
    <property type="component" value="Unassembled WGS sequence"/>
</dbReference>
<evidence type="ECO:0000256" key="9">
    <source>
        <dbReference type="ARBA" id="ARBA00048336"/>
    </source>
</evidence>
<comment type="function">
    <text evidence="10">Probable phosphatase which plays a redundant role with gsp-4 in spermatogenesis by regulating sister chromatid segregation during meiosis. In addition, involved in sperm motility by controlling the dynamic disassembly of major sperm proteins (MSP) in the spermatozoan pseudopodium.</text>
</comment>
<reference evidence="14" key="1">
    <citation type="submission" date="2018-01" db="EMBL/GenBank/DDBJ databases">
        <authorList>
            <person name="Alioto T."/>
            <person name="Alioto T."/>
        </authorList>
    </citation>
    <scope>NUCLEOTIDE SEQUENCE [LARGE SCALE GENOMIC DNA]</scope>
</reference>
<proteinExistence type="inferred from homology"/>
<comment type="similarity">
    <text evidence="2 11">Belongs to the PPP phosphatase family.</text>
</comment>
<dbReference type="GO" id="GO:0004722">
    <property type="term" value="F:protein serine/threonine phosphatase activity"/>
    <property type="evidence" value="ECO:0007669"/>
    <property type="project" value="UniProtKB-EC"/>
</dbReference>
<dbReference type="GO" id="GO:0031272">
    <property type="term" value="P:regulation of pseudopodium assembly"/>
    <property type="evidence" value="ECO:0007669"/>
    <property type="project" value="UniProtKB-ARBA"/>
</dbReference>
<dbReference type="SUPFAM" id="SSF56300">
    <property type="entry name" value="Metallo-dependent phosphatases"/>
    <property type="match status" value="1"/>
</dbReference>
<keyword evidence="4 11" id="KW-0378">Hydrolase</keyword>
<dbReference type="FunFam" id="3.60.21.10:FF:000026">
    <property type="entry name" value="Serine/threonine-protein phosphatase"/>
    <property type="match status" value="1"/>
</dbReference>
<dbReference type="OMA" id="HPPTKRY"/>
<dbReference type="PROSITE" id="PS00125">
    <property type="entry name" value="SER_THR_PHOSPHATASE"/>
    <property type="match status" value="1"/>
</dbReference>
<keyword evidence="14" id="KW-1185">Reference proteome</keyword>
<dbReference type="Gene3D" id="3.60.21.10">
    <property type="match status" value="1"/>
</dbReference>
<keyword evidence="3" id="KW-0479">Metal-binding</keyword>
<dbReference type="GO" id="GO:0097723">
    <property type="term" value="P:amoeboid sperm motility"/>
    <property type="evidence" value="ECO:0007669"/>
    <property type="project" value="UniProtKB-ARBA"/>
</dbReference>
<dbReference type="GO" id="GO:0018991">
    <property type="term" value="P:egg-laying behavior"/>
    <property type="evidence" value="ECO:0007669"/>
    <property type="project" value="UniProtKB-ARBA"/>
</dbReference>
<dbReference type="GO" id="GO:0031143">
    <property type="term" value="C:pseudopodium"/>
    <property type="evidence" value="ECO:0007669"/>
    <property type="project" value="UniProtKB-SubCell"/>
</dbReference>
<comment type="catalytic activity">
    <reaction evidence="8">
        <text>O-phospho-L-seryl-[protein] + H2O = L-seryl-[protein] + phosphate</text>
        <dbReference type="Rhea" id="RHEA:20629"/>
        <dbReference type="Rhea" id="RHEA-COMP:9863"/>
        <dbReference type="Rhea" id="RHEA-COMP:11604"/>
        <dbReference type="ChEBI" id="CHEBI:15377"/>
        <dbReference type="ChEBI" id="CHEBI:29999"/>
        <dbReference type="ChEBI" id="CHEBI:43474"/>
        <dbReference type="ChEBI" id="CHEBI:83421"/>
        <dbReference type="EC" id="3.1.3.16"/>
    </reaction>
</comment>
<evidence type="ECO:0000256" key="2">
    <source>
        <dbReference type="ARBA" id="ARBA00008294"/>
    </source>
</evidence>
<dbReference type="InterPro" id="IPR050341">
    <property type="entry name" value="PP1_catalytic_subunit"/>
</dbReference>
<accession>A0A3B0J233</accession>
<dbReference type="OrthoDB" id="7878297at2759"/>
<evidence type="ECO:0000256" key="8">
    <source>
        <dbReference type="ARBA" id="ARBA00047761"/>
    </source>
</evidence>
<dbReference type="SMART" id="SM00156">
    <property type="entry name" value="PP2Ac"/>
    <property type="match status" value="1"/>
</dbReference>
<dbReference type="PRINTS" id="PR00114">
    <property type="entry name" value="STPHPHTASE"/>
</dbReference>
<dbReference type="Pfam" id="PF00149">
    <property type="entry name" value="Metallophos"/>
    <property type="match status" value="1"/>
</dbReference>
<evidence type="ECO:0000256" key="10">
    <source>
        <dbReference type="ARBA" id="ARBA00054219"/>
    </source>
</evidence>
<sequence length="319" mass="36426">MERSVLQKKLDDMITSLVNWKSDKRLPIPEPDMVAMLNVARQVLLSEPMLLSVQPPVNVLGDIHGQFRDLLRYFETSGHPPSKRYLLLGDYVDRGQFSVETLTLLLAYKVRYPTSVHLLRGNHESASINHYYGFYDECKRRFTVRLWKNFVDTYNCLPVAAVIDSKIFCCHGGLSPALHELSDVHHIERPVEIKQNGLLCDLLWSDPDPAVTTWTKNSRGVSFTFGVEQVEAFLTRFNFDLVCRAHQVVEDGYEFFAKRQLITVFSAVNYCGEYDNAGAMMCVDPDLNITLVVMKPKKHEHDHKKKPIVEGATPHMLTG</sequence>
<dbReference type="STRING" id="7266.A0A3B0J233"/>
<dbReference type="GO" id="GO:0005737">
    <property type="term" value="C:cytoplasm"/>
    <property type="evidence" value="ECO:0007669"/>
    <property type="project" value="TreeGrafter"/>
</dbReference>
<evidence type="ECO:0000259" key="12">
    <source>
        <dbReference type="PROSITE" id="PS00125"/>
    </source>
</evidence>
<dbReference type="AlphaFoldDB" id="A0A3B0J233"/>
<evidence type="ECO:0000256" key="5">
    <source>
        <dbReference type="ARBA" id="ARBA00022912"/>
    </source>
</evidence>
<comment type="catalytic activity">
    <reaction evidence="9 11">
        <text>O-phospho-L-threonyl-[protein] + H2O = L-threonyl-[protein] + phosphate</text>
        <dbReference type="Rhea" id="RHEA:47004"/>
        <dbReference type="Rhea" id="RHEA-COMP:11060"/>
        <dbReference type="Rhea" id="RHEA-COMP:11605"/>
        <dbReference type="ChEBI" id="CHEBI:15377"/>
        <dbReference type="ChEBI" id="CHEBI:30013"/>
        <dbReference type="ChEBI" id="CHEBI:43474"/>
        <dbReference type="ChEBI" id="CHEBI:61977"/>
        <dbReference type="EC" id="3.1.3.16"/>
    </reaction>
</comment>
<evidence type="ECO:0000256" key="4">
    <source>
        <dbReference type="ARBA" id="ARBA00022801"/>
    </source>
</evidence>
<dbReference type="GO" id="GO:0005634">
    <property type="term" value="C:nucleus"/>
    <property type="evidence" value="ECO:0007669"/>
    <property type="project" value="TreeGrafter"/>
</dbReference>
<dbReference type="GO" id="GO:0007060">
    <property type="term" value="P:male meiosis chromosome segregation"/>
    <property type="evidence" value="ECO:0007669"/>
    <property type="project" value="UniProtKB-ARBA"/>
</dbReference>
<evidence type="ECO:0000256" key="3">
    <source>
        <dbReference type="ARBA" id="ARBA00022723"/>
    </source>
</evidence>
<dbReference type="EC" id="3.1.3.16" evidence="11"/>
<dbReference type="InterPro" id="IPR004843">
    <property type="entry name" value="Calcineurin-like_PHP"/>
</dbReference>
<evidence type="ECO:0000256" key="11">
    <source>
        <dbReference type="RuleBase" id="RU004273"/>
    </source>
</evidence>
<keyword evidence="6" id="KW-0464">Manganese</keyword>
<dbReference type="InterPro" id="IPR029052">
    <property type="entry name" value="Metallo-depent_PP-like"/>
</dbReference>
<name>A0A3B0J233_DROGU</name>
<dbReference type="GO" id="GO:0046872">
    <property type="term" value="F:metal ion binding"/>
    <property type="evidence" value="ECO:0007669"/>
    <property type="project" value="UniProtKB-KW"/>
</dbReference>
<evidence type="ECO:0000256" key="7">
    <source>
        <dbReference type="ARBA" id="ARBA00037818"/>
    </source>
</evidence>
<dbReference type="PANTHER" id="PTHR11668:SF300">
    <property type="entry name" value="SERINE_THREONINE-PROTEIN PHOSPHATASE"/>
    <property type="match status" value="1"/>
</dbReference>
<evidence type="ECO:0000256" key="1">
    <source>
        <dbReference type="ARBA" id="ARBA00001936"/>
    </source>
</evidence>
<keyword evidence="5" id="KW-0904">Protein phosphatase</keyword>
<organism evidence="13 14">
    <name type="scientific">Drosophila guanche</name>
    <name type="common">Fruit fly</name>
    <dbReference type="NCBI Taxonomy" id="7266"/>
    <lineage>
        <taxon>Eukaryota</taxon>
        <taxon>Metazoa</taxon>
        <taxon>Ecdysozoa</taxon>
        <taxon>Arthropoda</taxon>
        <taxon>Hexapoda</taxon>
        <taxon>Insecta</taxon>
        <taxon>Pterygota</taxon>
        <taxon>Neoptera</taxon>
        <taxon>Endopterygota</taxon>
        <taxon>Diptera</taxon>
        <taxon>Brachycera</taxon>
        <taxon>Muscomorpha</taxon>
        <taxon>Ephydroidea</taxon>
        <taxon>Drosophilidae</taxon>
        <taxon>Drosophila</taxon>
        <taxon>Sophophora</taxon>
    </lineage>
</organism>
<protein>
    <recommendedName>
        <fullName evidence="11">Serine/threonine-protein phosphatase</fullName>
        <ecNumber evidence="11">3.1.3.16</ecNumber>
    </recommendedName>
</protein>
<evidence type="ECO:0000256" key="6">
    <source>
        <dbReference type="ARBA" id="ARBA00023211"/>
    </source>
</evidence>
<dbReference type="EMBL" id="OUUW01000001">
    <property type="protein sequence ID" value="SPP75414.1"/>
    <property type="molecule type" value="Genomic_DNA"/>
</dbReference>
<evidence type="ECO:0000313" key="14">
    <source>
        <dbReference type="Proteomes" id="UP000268350"/>
    </source>
</evidence>
<feature type="domain" description="Serine/threonine specific protein phosphatases" evidence="12">
    <location>
        <begin position="119"/>
        <end position="124"/>
    </location>
</feature>